<dbReference type="GO" id="GO:0031071">
    <property type="term" value="F:cysteine desulfurase activity"/>
    <property type="evidence" value="ECO:0007669"/>
    <property type="project" value="UniProtKB-EC"/>
</dbReference>
<feature type="domain" description="Aminotransferase class V" evidence="2">
    <location>
        <begin position="9"/>
        <end position="359"/>
    </location>
</feature>
<evidence type="ECO:0000256" key="1">
    <source>
        <dbReference type="ARBA" id="ARBA00022898"/>
    </source>
</evidence>
<dbReference type="Proteomes" id="UP000323917">
    <property type="component" value="Chromosome"/>
</dbReference>
<dbReference type="AlphaFoldDB" id="A0A5B9QCU9"/>
<dbReference type="InterPro" id="IPR015424">
    <property type="entry name" value="PyrdxlP-dep_Trfase"/>
</dbReference>
<evidence type="ECO:0000313" key="3">
    <source>
        <dbReference type="EMBL" id="QEG36714.1"/>
    </source>
</evidence>
<organism evidence="3 4">
    <name type="scientific">Bythopirellula goksoeyrii</name>
    <dbReference type="NCBI Taxonomy" id="1400387"/>
    <lineage>
        <taxon>Bacteria</taxon>
        <taxon>Pseudomonadati</taxon>
        <taxon>Planctomycetota</taxon>
        <taxon>Planctomycetia</taxon>
        <taxon>Pirellulales</taxon>
        <taxon>Lacipirellulaceae</taxon>
        <taxon>Bythopirellula</taxon>
    </lineage>
</organism>
<dbReference type="PANTHER" id="PTHR43586:SF15">
    <property type="entry name" value="BLR3095 PROTEIN"/>
    <property type="match status" value="1"/>
</dbReference>
<evidence type="ECO:0000313" key="4">
    <source>
        <dbReference type="Proteomes" id="UP000323917"/>
    </source>
</evidence>
<dbReference type="Gene3D" id="3.40.640.10">
    <property type="entry name" value="Type I PLP-dependent aspartate aminotransferase-like (Major domain)"/>
    <property type="match status" value="1"/>
</dbReference>
<protein>
    <submittedName>
        <fullName evidence="3">Cysteine desulfurase</fullName>
        <ecNumber evidence="3">2.8.1.7</ecNumber>
    </submittedName>
</protein>
<keyword evidence="4" id="KW-1185">Reference proteome</keyword>
<dbReference type="SUPFAM" id="SSF53383">
    <property type="entry name" value="PLP-dependent transferases"/>
    <property type="match status" value="1"/>
</dbReference>
<dbReference type="InterPro" id="IPR000192">
    <property type="entry name" value="Aminotrans_V_dom"/>
</dbReference>
<reference evidence="3 4" key="1">
    <citation type="submission" date="2019-08" db="EMBL/GenBank/DDBJ databases">
        <title>Deep-cultivation of Planctomycetes and their phenomic and genomic characterization uncovers novel biology.</title>
        <authorList>
            <person name="Wiegand S."/>
            <person name="Jogler M."/>
            <person name="Boedeker C."/>
            <person name="Pinto D."/>
            <person name="Vollmers J."/>
            <person name="Rivas-Marin E."/>
            <person name="Kohn T."/>
            <person name="Peeters S.H."/>
            <person name="Heuer A."/>
            <person name="Rast P."/>
            <person name="Oberbeckmann S."/>
            <person name="Bunk B."/>
            <person name="Jeske O."/>
            <person name="Meyerdierks A."/>
            <person name="Storesund J.E."/>
            <person name="Kallscheuer N."/>
            <person name="Luecker S."/>
            <person name="Lage O.M."/>
            <person name="Pohl T."/>
            <person name="Merkel B.J."/>
            <person name="Hornburger P."/>
            <person name="Mueller R.-W."/>
            <person name="Bruemmer F."/>
            <person name="Labrenz M."/>
            <person name="Spormann A.M."/>
            <person name="Op den Camp H."/>
            <person name="Overmann J."/>
            <person name="Amann R."/>
            <person name="Jetten M.S.M."/>
            <person name="Mascher T."/>
            <person name="Medema M.H."/>
            <person name="Devos D.P."/>
            <person name="Kaster A.-K."/>
            <person name="Ovreas L."/>
            <person name="Rohde M."/>
            <person name="Galperin M.Y."/>
            <person name="Jogler C."/>
        </authorList>
    </citation>
    <scope>NUCLEOTIDE SEQUENCE [LARGE SCALE GENOMIC DNA]</scope>
    <source>
        <strain evidence="3 4">Pr1d</strain>
    </source>
</reference>
<dbReference type="KEGG" id="bgok:Pr1d_40500"/>
<dbReference type="InterPro" id="IPR015421">
    <property type="entry name" value="PyrdxlP-dep_Trfase_major"/>
</dbReference>
<keyword evidence="1" id="KW-0663">Pyridoxal phosphate</keyword>
<evidence type="ECO:0000259" key="2">
    <source>
        <dbReference type="Pfam" id="PF00266"/>
    </source>
</evidence>
<dbReference type="Pfam" id="PF00266">
    <property type="entry name" value="Aminotran_5"/>
    <property type="match status" value="1"/>
</dbReference>
<name>A0A5B9QCU9_9BACT</name>
<dbReference type="EC" id="2.8.1.7" evidence="3"/>
<dbReference type="PANTHER" id="PTHR43586">
    <property type="entry name" value="CYSTEINE DESULFURASE"/>
    <property type="match status" value="1"/>
</dbReference>
<dbReference type="InterPro" id="IPR015422">
    <property type="entry name" value="PyrdxlP-dep_Trfase_small"/>
</dbReference>
<sequence length="369" mass="40213">MPITRKWAYFDHAAVAPITQPAADAIATWLAQISEEGDTVWLDWVRHVANARTSAASLIGAKSDDISLLPNTTAGINLVAEGLDWHSGDNVVTLEDEFPSNLYPWMQLKHQGVETRLVPTNQGRVDPTAIAEYCDERTRVVSISWVCYSNGCRRALRPIADVAHERGAIFFVDAIQGLGVFPLDVTEDGIDALAADGHKWLLGPEGAGIAYVNQKCLEHLKPIGVGWKSVVQEGNFNLIELDLKQTAARYEGGTLNKAGFIGLGASLDLFLSLGIENIAAAILDITDQACEKLTAAGAVVCSPREGENRSGIVSFELPNHDSETFKKFCYTHSVALNCRAGRLRLSAHAYNTEEDLDRLLTAIELFKSR</sequence>
<dbReference type="EMBL" id="CP042913">
    <property type="protein sequence ID" value="QEG36714.1"/>
    <property type="molecule type" value="Genomic_DNA"/>
</dbReference>
<dbReference type="Gene3D" id="3.90.1150.10">
    <property type="entry name" value="Aspartate Aminotransferase, domain 1"/>
    <property type="match status" value="1"/>
</dbReference>
<proteinExistence type="predicted"/>
<accession>A0A5B9QCU9</accession>
<gene>
    <name evidence="3" type="primary">sufS</name>
    <name evidence="3" type="ORF">Pr1d_40500</name>
</gene>
<keyword evidence="3" id="KW-0808">Transferase</keyword>